<dbReference type="GO" id="GO:0044209">
    <property type="term" value="P:AMP salvage"/>
    <property type="evidence" value="ECO:0007669"/>
    <property type="project" value="TreeGrafter"/>
</dbReference>
<evidence type="ECO:0000256" key="7">
    <source>
        <dbReference type="ARBA" id="ARBA00017366"/>
    </source>
</evidence>
<evidence type="ECO:0000256" key="8">
    <source>
        <dbReference type="ARBA" id="ARBA00022490"/>
    </source>
</evidence>
<comment type="catalytic activity">
    <reaction evidence="1">
        <text>AMP + diphosphate = 5-phospho-alpha-D-ribose 1-diphosphate + adenine</text>
        <dbReference type="Rhea" id="RHEA:16609"/>
        <dbReference type="ChEBI" id="CHEBI:16708"/>
        <dbReference type="ChEBI" id="CHEBI:33019"/>
        <dbReference type="ChEBI" id="CHEBI:58017"/>
        <dbReference type="ChEBI" id="CHEBI:456215"/>
        <dbReference type="EC" id="2.4.2.7"/>
    </reaction>
</comment>
<dbReference type="GO" id="GO:0016208">
    <property type="term" value="F:AMP binding"/>
    <property type="evidence" value="ECO:0007669"/>
    <property type="project" value="TreeGrafter"/>
</dbReference>
<accession>A0A915N9E8</accession>
<evidence type="ECO:0000256" key="1">
    <source>
        <dbReference type="ARBA" id="ARBA00000868"/>
    </source>
</evidence>
<dbReference type="NCBIfam" id="NF002636">
    <property type="entry name" value="PRK02304.1-5"/>
    <property type="match status" value="1"/>
</dbReference>
<comment type="function">
    <text evidence="2">Catalyzes a salvage reaction resulting in the formation of AMP, that is energically less costly than de novo synthesis.</text>
</comment>
<dbReference type="InterPro" id="IPR005764">
    <property type="entry name" value="Ade_phspho_trans"/>
</dbReference>
<keyword evidence="9" id="KW-0328">Glycosyltransferase</keyword>
<evidence type="ECO:0000256" key="3">
    <source>
        <dbReference type="ARBA" id="ARBA00004496"/>
    </source>
</evidence>
<dbReference type="InterPro" id="IPR050054">
    <property type="entry name" value="UPRTase/APRTase"/>
</dbReference>
<protein>
    <recommendedName>
        <fullName evidence="7">Adenine phosphoribosyltransferase</fullName>
        <ecNumber evidence="6">2.4.2.7</ecNumber>
    </recommendedName>
</protein>
<dbReference type="InterPro" id="IPR029057">
    <property type="entry name" value="PRTase-like"/>
</dbReference>
<evidence type="ECO:0000313" key="13">
    <source>
        <dbReference type="Proteomes" id="UP000887561"/>
    </source>
</evidence>
<dbReference type="GO" id="GO:0005737">
    <property type="term" value="C:cytoplasm"/>
    <property type="evidence" value="ECO:0007669"/>
    <property type="project" value="UniProtKB-SubCell"/>
</dbReference>
<evidence type="ECO:0000256" key="10">
    <source>
        <dbReference type="ARBA" id="ARBA00022679"/>
    </source>
</evidence>
<evidence type="ECO:0000256" key="2">
    <source>
        <dbReference type="ARBA" id="ARBA00003968"/>
    </source>
</evidence>
<reference evidence="14" key="1">
    <citation type="submission" date="2022-11" db="UniProtKB">
        <authorList>
            <consortium name="WormBaseParasite"/>
        </authorList>
    </citation>
    <scope>IDENTIFICATION</scope>
</reference>
<dbReference type="CDD" id="cd06223">
    <property type="entry name" value="PRTases_typeI"/>
    <property type="match status" value="1"/>
</dbReference>
<evidence type="ECO:0000256" key="11">
    <source>
        <dbReference type="ARBA" id="ARBA00022726"/>
    </source>
</evidence>
<evidence type="ECO:0000256" key="9">
    <source>
        <dbReference type="ARBA" id="ARBA00022676"/>
    </source>
</evidence>
<dbReference type="Gene3D" id="3.40.50.2020">
    <property type="match status" value="1"/>
</dbReference>
<evidence type="ECO:0000256" key="6">
    <source>
        <dbReference type="ARBA" id="ARBA00011893"/>
    </source>
</evidence>
<dbReference type="GO" id="GO:0003999">
    <property type="term" value="F:adenine phosphoribosyltransferase activity"/>
    <property type="evidence" value="ECO:0007669"/>
    <property type="project" value="UniProtKB-EC"/>
</dbReference>
<feature type="domain" description="Phosphoribosyltransferase" evidence="12">
    <location>
        <begin position="49"/>
        <end position="145"/>
    </location>
</feature>
<evidence type="ECO:0000259" key="12">
    <source>
        <dbReference type="Pfam" id="PF00156"/>
    </source>
</evidence>
<evidence type="ECO:0000313" key="14">
    <source>
        <dbReference type="WBParaSite" id="scaffold8426_cov190.g13045"/>
    </source>
</evidence>
<dbReference type="GO" id="GO:0006166">
    <property type="term" value="P:purine ribonucleoside salvage"/>
    <property type="evidence" value="ECO:0007669"/>
    <property type="project" value="UniProtKB-KW"/>
</dbReference>
<dbReference type="InterPro" id="IPR000836">
    <property type="entry name" value="PRTase_dom"/>
</dbReference>
<keyword evidence="10" id="KW-0808">Transferase</keyword>
<organism evidence="13 14">
    <name type="scientific">Meloidogyne javanica</name>
    <name type="common">Root-knot nematode worm</name>
    <dbReference type="NCBI Taxonomy" id="6303"/>
    <lineage>
        <taxon>Eukaryota</taxon>
        <taxon>Metazoa</taxon>
        <taxon>Ecdysozoa</taxon>
        <taxon>Nematoda</taxon>
        <taxon>Chromadorea</taxon>
        <taxon>Rhabditida</taxon>
        <taxon>Tylenchina</taxon>
        <taxon>Tylenchomorpha</taxon>
        <taxon>Tylenchoidea</taxon>
        <taxon>Meloidogynidae</taxon>
        <taxon>Meloidogyninae</taxon>
        <taxon>Meloidogyne</taxon>
        <taxon>Meloidogyne incognita group</taxon>
    </lineage>
</organism>
<comment type="subcellular location">
    <subcellularLocation>
        <location evidence="3">Cytoplasm</location>
    </subcellularLocation>
</comment>
<comment type="pathway">
    <text evidence="4">Purine metabolism; AMP biosynthesis via salvage pathway; AMP from adenine: step 1/1.</text>
</comment>
<dbReference type="FunFam" id="3.40.50.2020:FF:000021">
    <property type="entry name" value="Adenine phosphoribosyltransferase"/>
    <property type="match status" value="1"/>
</dbReference>
<dbReference type="Pfam" id="PF00156">
    <property type="entry name" value="Pribosyltran"/>
    <property type="match status" value="1"/>
</dbReference>
<dbReference type="WBParaSite" id="scaffold8426_cov190.g13045">
    <property type="protein sequence ID" value="scaffold8426_cov190.g13045"/>
    <property type="gene ID" value="scaffold8426_cov190.g13045"/>
</dbReference>
<keyword evidence="8" id="KW-0963">Cytoplasm</keyword>
<dbReference type="Proteomes" id="UP000887561">
    <property type="component" value="Unplaced"/>
</dbReference>
<sequence length="352" mass="40326">MNENDLKQQIDTLIRSYPDFPSKGVLFRDVLPLFSKPTLVRSLCCYVANRYKNKIDLVAGLEARGFLFGPIIALELGIPFVPVRKQGKLPGPVISASYQKEYGKDVFEVQQDALSAGQRVLIVDDLLATGGSLHAAEQLVKQTGATDRTDGFTSDPKQLIIPKAKDLDFQFNKKLEEKFKNGFDEPIPLYVTNYDKDEDAAICLEKVDNSEKYLLHLPIMIQSKEDIQIVYHYLDKFFKCSFKCSRFDEFIFNPKLIELLFGEAKKFSVQNCHISVVNYTADHLFKFVLTNLTADKLRFSYTPMFDNVAEKYKDDLFKILLNGNDKFGKVDLSFFCHPKFTLNFYNEFVEVS</sequence>
<dbReference type="PANTHER" id="PTHR32315:SF3">
    <property type="entry name" value="ADENINE PHOSPHORIBOSYLTRANSFERASE"/>
    <property type="match status" value="1"/>
</dbReference>
<dbReference type="AlphaFoldDB" id="A0A915N9E8"/>
<dbReference type="EC" id="2.4.2.7" evidence="6"/>
<comment type="similarity">
    <text evidence="5">Belongs to the purine/pyrimidine phosphoribosyltransferase family.</text>
</comment>
<dbReference type="HAMAP" id="MF_00004">
    <property type="entry name" value="Aden_phosphoribosyltr"/>
    <property type="match status" value="1"/>
</dbReference>
<dbReference type="GO" id="GO:0006168">
    <property type="term" value="P:adenine salvage"/>
    <property type="evidence" value="ECO:0007669"/>
    <property type="project" value="InterPro"/>
</dbReference>
<keyword evidence="13" id="KW-1185">Reference proteome</keyword>
<name>A0A915N9E8_MELJA</name>
<evidence type="ECO:0000256" key="5">
    <source>
        <dbReference type="ARBA" id="ARBA00008391"/>
    </source>
</evidence>
<keyword evidence="11" id="KW-0660">Purine salvage</keyword>
<evidence type="ECO:0000256" key="4">
    <source>
        <dbReference type="ARBA" id="ARBA00004659"/>
    </source>
</evidence>
<dbReference type="SUPFAM" id="SSF53271">
    <property type="entry name" value="PRTase-like"/>
    <property type="match status" value="1"/>
</dbReference>
<dbReference type="GO" id="GO:0002055">
    <property type="term" value="F:adenine binding"/>
    <property type="evidence" value="ECO:0007669"/>
    <property type="project" value="TreeGrafter"/>
</dbReference>
<proteinExistence type="inferred from homology"/>
<dbReference type="PANTHER" id="PTHR32315">
    <property type="entry name" value="ADENINE PHOSPHORIBOSYLTRANSFERASE"/>
    <property type="match status" value="1"/>
</dbReference>